<dbReference type="Pfam" id="PF02683">
    <property type="entry name" value="DsbD_TM"/>
    <property type="match status" value="1"/>
</dbReference>
<evidence type="ECO:0000256" key="5">
    <source>
        <dbReference type="ARBA" id="ARBA00023136"/>
    </source>
</evidence>
<comment type="subcellular location">
    <subcellularLocation>
        <location evidence="1">Membrane</location>
        <topology evidence="1">Multi-pass membrane protein</topology>
    </subcellularLocation>
</comment>
<feature type="transmembrane region" description="Helical" evidence="6">
    <location>
        <begin position="60"/>
        <end position="88"/>
    </location>
</feature>
<dbReference type="EMBL" id="VFOP01000001">
    <property type="protein sequence ID" value="TQL52188.1"/>
    <property type="molecule type" value="Genomic_DNA"/>
</dbReference>
<organism evidence="8 9">
    <name type="scientific">Ornithinicoccus hortensis</name>
    <dbReference type="NCBI Taxonomy" id="82346"/>
    <lineage>
        <taxon>Bacteria</taxon>
        <taxon>Bacillati</taxon>
        <taxon>Actinomycetota</taxon>
        <taxon>Actinomycetes</taxon>
        <taxon>Micrococcales</taxon>
        <taxon>Intrasporangiaceae</taxon>
        <taxon>Ornithinicoccus</taxon>
    </lineage>
</organism>
<dbReference type="GO" id="GO:0016020">
    <property type="term" value="C:membrane"/>
    <property type="evidence" value="ECO:0007669"/>
    <property type="project" value="UniProtKB-SubCell"/>
</dbReference>
<feature type="transmembrane region" description="Helical" evidence="6">
    <location>
        <begin position="173"/>
        <end position="198"/>
    </location>
</feature>
<keyword evidence="4 6" id="KW-1133">Transmembrane helix</keyword>
<dbReference type="RefSeq" id="WP_141786096.1">
    <property type="nucleotide sequence ID" value="NZ_BAAAIK010000001.1"/>
</dbReference>
<evidence type="ECO:0000259" key="7">
    <source>
        <dbReference type="Pfam" id="PF02683"/>
    </source>
</evidence>
<dbReference type="Proteomes" id="UP000319516">
    <property type="component" value="Unassembled WGS sequence"/>
</dbReference>
<dbReference type="PANTHER" id="PTHR31272:SF4">
    <property type="entry name" value="CYTOCHROME C-TYPE BIOGENESIS PROTEIN HI_1454-RELATED"/>
    <property type="match status" value="1"/>
</dbReference>
<gene>
    <name evidence="8" type="ORF">FB467_3367</name>
</gene>
<comment type="caution">
    <text evidence="8">The sequence shown here is derived from an EMBL/GenBank/DDBJ whole genome shotgun (WGS) entry which is preliminary data.</text>
</comment>
<evidence type="ECO:0000256" key="1">
    <source>
        <dbReference type="ARBA" id="ARBA00004141"/>
    </source>
</evidence>
<feature type="transmembrane region" description="Helical" evidence="6">
    <location>
        <begin position="134"/>
        <end position="161"/>
    </location>
</feature>
<evidence type="ECO:0000256" key="2">
    <source>
        <dbReference type="ARBA" id="ARBA00006143"/>
    </source>
</evidence>
<sequence>MSEVVVSGPLLLALGLAALAGVVSFASPCVLPLVPGFLGYITGMSPEPAAGGSSRGRGRLLAGAALFVLGFSAVFIVMGVAVSSLGLALQQRQDLLLRIGGVLVLALGVVMVWAPTASWQPRWRPAAGLAGAPLLGVVFGLGFSACTGPVLGAIQALAASLPPYDDGVVRRGLVLSAAYCVGLGLPFLLIAAGLGWVSRVSRWLRDRHRVVQAVGGALLVVLGLLMISGVWEQVTAWIQTRLTSSFTTVL</sequence>
<dbReference type="OrthoDB" id="9803065at2"/>
<evidence type="ECO:0000313" key="9">
    <source>
        <dbReference type="Proteomes" id="UP000319516"/>
    </source>
</evidence>
<accession>A0A542YVS1</accession>
<dbReference type="GO" id="GO:0017004">
    <property type="term" value="P:cytochrome complex assembly"/>
    <property type="evidence" value="ECO:0007669"/>
    <property type="project" value="InterPro"/>
</dbReference>
<dbReference type="PANTHER" id="PTHR31272">
    <property type="entry name" value="CYTOCHROME C-TYPE BIOGENESIS PROTEIN HI_1454-RELATED"/>
    <property type="match status" value="1"/>
</dbReference>
<keyword evidence="9" id="KW-1185">Reference proteome</keyword>
<keyword evidence="5 6" id="KW-0472">Membrane</keyword>
<feature type="domain" description="Cytochrome C biogenesis protein transmembrane" evidence="7">
    <location>
        <begin position="12"/>
        <end position="228"/>
    </location>
</feature>
<dbReference type="InterPro" id="IPR003834">
    <property type="entry name" value="Cyt_c_assmbl_TM_dom"/>
</dbReference>
<protein>
    <submittedName>
        <fullName evidence="8">Cytochrome c-type biogenesis protein</fullName>
    </submittedName>
</protein>
<feature type="transmembrane region" description="Helical" evidence="6">
    <location>
        <begin position="210"/>
        <end position="231"/>
    </location>
</feature>
<comment type="similarity">
    <text evidence="2">Belongs to the DsbD family.</text>
</comment>
<evidence type="ECO:0000256" key="4">
    <source>
        <dbReference type="ARBA" id="ARBA00022989"/>
    </source>
</evidence>
<proteinExistence type="inferred from homology"/>
<name>A0A542YVS1_9MICO</name>
<dbReference type="AlphaFoldDB" id="A0A542YVS1"/>
<keyword evidence="3 6" id="KW-0812">Transmembrane</keyword>
<evidence type="ECO:0000256" key="3">
    <source>
        <dbReference type="ARBA" id="ARBA00022692"/>
    </source>
</evidence>
<feature type="transmembrane region" description="Helical" evidence="6">
    <location>
        <begin position="95"/>
        <end position="114"/>
    </location>
</feature>
<dbReference type="InterPro" id="IPR051790">
    <property type="entry name" value="Cytochrome_c-biogenesis_DsbD"/>
</dbReference>
<evidence type="ECO:0000313" key="8">
    <source>
        <dbReference type="EMBL" id="TQL52188.1"/>
    </source>
</evidence>
<evidence type="ECO:0000256" key="6">
    <source>
        <dbReference type="SAM" id="Phobius"/>
    </source>
</evidence>
<reference evidence="8 9" key="1">
    <citation type="submission" date="2019-06" db="EMBL/GenBank/DDBJ databases">
        <title>Sequencing the genomes of 1000 actinobacteria strains.</title>
        <authorList>
            <person name="Klenk H.-P."/>
        </authorList>
    </citation>
    <scope>NUCLEOTIDE SEQUENCE [LARGE SCALE GENOMIC DNA]</scope>
    <source>
        <strain evidence="8 9">DSM 12335</strain>
    </source>
</reference>